<name>A0AA87Q2K3_RHIRH</name>
<evidence type="ECO:0000313" key="2">
    <source>
        <dbReference type="Proteomes" id="UP000026941"/>
    </source>
</evidence>
<comment type="caution">
    <text evidence="1">The sequence shown here is derived from an EMBL/GenBank/DDBJ whole genome shotgun (WGS) entry which is preliminary data.</text>
</comment>
<reference evidence="1 2" key="1">
    <citation type="submission" date="2014-05" db="EMBL/GenBank/DDBJ databases">
        <title>Whole genome shotgun sequence of Rhizobium rhizogenes NBRC 13257.</title>
        <authorList>
            <person name="Katano-Makiyama Y."/>
            <person name="Hosoyama A."/>
            <person name="Hashimoto M."/>
            <person name="Hosoyama Y."/>
            <person name="Noguchi M."/>
            <person name="Tsuchikane K."/>
            <person name="Kimura A."/>
            <person name="Ohji S."/>
            <person name="Ichikawa N."/>
            <person name="Yamazoe A."/>
            <person name="Fujita N."/>
        </authorList>
    </citation>
    <scope>NUCLEOTIDE SEQUENCE [LARGE SCALE GENOMIC DNA]</scope>
    <source>
        <strain evidence="1 2">NBRC 13257</strain>
    </source>
</reference>
<accession>A0AA87Q2K3</accession>
<dbReference type="Proteomes" id="UP000026941">
    <property type="component" value="Unassembled WGS sequence"/>
</dbReference>
<organism evidence="1 2">
    <name type="scientific">Rhizobium rhizogenes NBRC 13257</name>
    <dbReference type="NCBI Taxonomy" id="1220581"/>
    <lineage>
        <taxon>Bacteria</taxon>
        <taxon>Pseudomonadati</taxon>
        <taxon>Pseudomonadota</taxon>
        <taxon>Alphaproteobacteria</taxon>
        <taxon>Hyphomicrobiales</taxon>
        <taxon>Rhizobiaceae</taxon>
        <taxon>Rhizobium/Agrobacterium group</taxon>
        <taxon>Rhizobium</taxon>
    </lineage>
</organism>
<protein>
    <submittedName>
        <fullName evidence="1">Uncharacterized protein</fullName>
    </submittedName>
</protein>
<dbReference type="AlphaFoldDB" id="A0AA87Q2K3"/>
<sequence>MRLLAALDEAGSMMIGETFSLFREVPPLTAIAWMTLHRFISIDLDEAPIGPDTLIRRSSNEVVR</sequence>
<dbReference type="EMBL" id="BAYX01000002">
    <property type="protein sequence ID" value="GAJ91910.1"/>
    <property type="molecule type" value="Genomic_DNA"/>
</dbReference>
<proteinExistence type="predicted"/>
<evidence type="ECO:0000313" key="1">
    <source>
        <dbReference type="EMBL" id="GAJ91910.1"/>
    </source>
</evidence>
<gene>
    <name evidence="1" type="ORF">RRH01S_02_05790</name>
</gene>